<evidence type="ECO:0000313" key="2">
    <source>
        <dbReference type="EMBL" id="SCL83799.1"/>
    </source>
</evidence>
<evidence type="ECO:0008006" key="4">
    <source>
        <dbReference type="Google" id="ProtNLM"/>
    </source>
</evidence>
<sequence length="82" mass="8247">MGFAIAALLFFILIGMLVKTVRSNNKKVNLHKTGNGDNSSTHISPPLALFAGSDSGTSHDSGSSHDCGSSFGGDGCCGGGDC</sequence>
<dbReference type="EMBL" id="FMIK01000014">
    <property type="protein sequence ID" value="SCL83799.1"/>
    <property type="molecule type" value="Genomic_DNA"/>
</dbReference>
<evidence type="ECO:0000313" key="3">
    <source>
        <dbReference type="Proteomes" id="UP000242164"/>
    </source>
</evidence>
<dbReference type="AlphaFoldDB" id="A0AAX2CC35"/>
<reference evidence="2 3" key="1">
    <citation type="submission" date="2016-08" db="EMBL/GenBank/DDBJ databases">
        <authorList>
            <person name="Loux V."/>
            <person name="Rue O."/>
        </authorList>
    </citation>
    <scope>NUCLEOTIDE SEQUENCE [LARGE SCALE GENOMIC DNA]</scope>
    <source>
        <strain evidence="2 3">AFSSA_08CEB44bac</strain>
    </source>
</reference>
<accession>A0AAX2CC35</accession>
<dbReference type="RefSeq" id="WP_011983491.1">
    <property type="nucleotide sequence ID" value="NZ_CP024096.1"/>
</dbReference>
<dbReference type="GeneID" id="33895726"/>
<name>A0AAX2CC35_9BACI</name>
<evidence type="ECO:0000256" key="1">
    <source>
        <dbReference type="SAM" id="MobiDB-lite"/>
    </source>
</evidence>
<organism evidence="2 3">
    <name type="scientific">Bacillus cytotoxicus</name>
    <dbReference type="NCBI Taxonomy" id="580165"/>
    <lineage>
        <taxon>Bacteria</taxon>
        <taxon>Bacillati</taxon>
        <taxon>Bacillota</taxon>
        <taxon>Bacilli</taxon>
        <taxon>Bacillales</taxon>
        <taxon>Bacillaceae</taxon>
        <taxon>Bacillus</taxon>
        <taxon>Bacillus cereus group</taxon>
    </lineage>
</organism>
<protein>
    <recommendedName>
        <fullName evidence="4">Methanol dehydrogenase</fullName>
    </recommendedName>
</protein>
<feature type="region of interest" description="Disordered" evidence="1">
    <location>
        <begin position="30"/>
        <end position="82"/>
    </location>
</feature>
<feature type="compositionally biased region" description="Low complexity" evidence="1">
    <location>
        <begin position="52"/>
        <end position="69"/>
    </location>
</feature>
<feature type="compositionally biased region" description="Gly residues" evidence="1">
    <location>
        <begin position="70"/>
        <end position="82"/>
    </location>
</feature>
<comment type="caution">
    <text evidence="2">The sequence shown here is derived from an EMBL/GenBank/DDBJ whole genome shotgun (WGS) entry which is preliminary data.</text>
</comment>
<dbReference type="Proteomes" id="UP000242164">
    <property type="component" value="Unassembled WGS sequence"/>
</dbReference>
<gene>
    <name evidence="2" type="ORF">BCB44BAC_00429</name>
</gene>
<proteinExistence type="predicted"/>